<sequence>MALPVHFLALQPGRTAATVNQTGDWGTILGLEDIHVSPQQDGSNDIVITDDKFWNLTFSSAGNLAVFKKPLSVNRVHSDANMGDDFDSGVLVLSSSKSDPIPLQGDQSICAAFGIKDSSMSQTLWAFLKAVDSTGILKATVHKPSTPTPRANALWCVTTDETYKVAATLTFDLAAESDDPKGPLGSSLSWVNDNLGVSISLSDITKRIPKIPDILVTLTKTTFYPLGTLVPSETYSLSSQFSILGFDCSVDFTVNDMSVILNPRDQPAGSFFSFIQDAVGSPQGLEGQLPTGDSSDMFSQFFSHIHLWYITLKKDTSSSALSWGIALLANWTIGGSSSTAGTAGASGTPILVGMGYDSADSIFYGRLILAGDVPGALGQRLPEYDPRVDLPHDTLVSQGIDPDNLPTGIDLWDLLPDHGTVAPKNIPHVVKAARVSYQTLAAENQSTFQFFMEITDSNPPQGQIGEAPSGFVWDKISIEASVTKSSSGGHARTATSIRIFSSMALFAKNNPRISPALLNVTLGYQSSGTGVPSEWNLHGSLRNVSVALLADYFDESCRDGAMAVLGNINLSSLEMFYAYTSGSASSFLITAVLRLGALELDLSYQYVSVLHQGGKTAAVQKWGDNRPKEAAVVDPPASSTQWAFEAFLRTNSPNATIASIAESISPGAGSKLPGFVGGITITPKGDPDNSPVKLRYSGDNTNGSALTVWVSIGSFNLTFVQFRARAKDGKSTAVKRILRISVDQIPIPDNIPLVGQIPQPFDHLVYLWVEDDDPSHIDPTEKGFTRAMVQGPGGTDVNTELKKMHIPPIQLRESKTPKINDLVLQAGHHFIIISNGKVVLDHVFQNAKQDGSSGSRPTTRVVDPGRVVPTGAAGHVVPAAAAPSQDAVGADEAAVTKGATDSKAGPLSISGLSLQYKDGSLFVGLDATLVLGPLTFSVIGFTLEIALSQGNVKLDSLADIVKKKLIQASIHGLEAGLSKPPLTLNGVFVHETVDVAGGSVDIFKGGISVGFKAWDLLAVGEYKVTTLENHTFKSVFVYGKLDGPLVTVEFATISGVRVGFGFNSAVYLPTANKLYTFPFINDNSVAGAGNDPMKVLAQMVDPRDGNPAYVHTKEGGCWFCAVSK</sequence>
<evidence type="ECO:0000313" key="2">
    <source>
        <dbReference type="EMBL" id="KAH0562326.1"/>
    </source>
</evidence>
<name>A0A9P8LDX9_9PEZI</name>
<keyword evidence="3" id="KW-1185">Reference proteome</keyword>
<dbReference type="AlphaFoldDB" id="A0A9P8LDX9"/>
<dbReference type="EMBL" id="JAGHQM010000369">
    <property type="protein sequence ID" value="KAH0562326.1"/>
    <property type="molecule type" value="Genomic_DNA"/>
</dbReference>
<evidence type="ECO:0000313" key="3">
    <source>
        <dbReference type="Proteomes" id="UP000750711"/>
    </source>
</evidence>
<organism evidence="2 3">
    <name type="scientific">Trichoglossum hirsutum</name>
    <dbReference type="NCBI Taxonomy" id="265104"/>
    <lineage>
        <taxon>Eukaryota</taxon>
        <taxon>Fungi</taxon>
        <taxon>Dikarya</taxon>
        <taxon>Ascomycota</taxon>
        <taxon>Pezizomycotina</taxon>
        <taxon>Geoglossomycetes</taxon>
        <taxon>Geoglossales</taxon>
        <taxon>Geoglossaceae</taxon>
        <taxon>Trichoglossum</taxon>
    </lineage>
</organism>
<accession>A0A9P8LDX9</accession>
<gene>
    <name evidence="2" type="ORF">GP486_002980</name>
</gene>
<dbReference type="Proteomes" id="UP000750711">
    <property type="component" value="Unassembled WGS sequence"/>
</dbReference>
<dbReference type="Pfam" id="PF20248">
    <property type="entry name" value="DUF6603"/>
    <property type="match status" value="1"/>
</dbReference>
<protein>
    <recommendedName>
        <fullName evidence="1">DUF6603 domain-containing protein</fullName>
    </recommendedName>
</protein>
<comment type="caution">
    <text evidence="2">The sequence shown here is derived from an EMBL/GenBank/DDBJ whole genome shotgun (WGS) entry which is preliminary data.</text>
</comment>
<dbReference type="InterPro" id="IPR046538">
    <property type="entry name" value="DUF6603"/>
</dbReference>
<proteinExistence type="predicted"/>
<reference evidence="2" key="1">
    <citation type="submission" date="2021-03" db="EMBL/GenBank/DDBJ databases">
        <title>Comparative genomics and phylogenomic investigation of the class Geoglossomycetes provide insights into ecological specialization and systematics.</title>
        <authorList>
            <person name="Melie T."/>
            <person name="Pirro S."/>
            <person name="Miller A.N."/>
            <person name="Quandt A."/>
        </authorList>
    </citation>
    <scope>NUCLEOTIDE SEQUENCE</scope>
    <source>
        <strain evidence="2">CAQ_001_2017</strain>
    </source>
</reference>
<feature type="domain" description="DUF6603" evidence="1">
    <location>
        <begin position="902"/>
        <end position="1122"/>
    </location>
</feature>
<evidence type="ECO:0000259" key="1">
    <source>
        <dbReference type="Pfam" id="PF20248"/>
    </source>
</evidence>